<dbReference type="GO" id="GO:0031965">
    <property type="term" value="C:nuclear membrane"/>
    <property type="evidence" value="ECO:0007669"/>
    <property type="project" value="TreeGrafter"/>
</dbReference>
<protein>
    <submittedName>
        <fullName evidence="6 7">Uncharacterized protein LOC105363285</fullName>
    </submittedName>
</protein>
<organism evidence="5 7">
    <name type="scientific">Ceratosolen solmsi marchali</name>
    <dbReference type="NCBI Taxonomy" id="326594"/>
    <lineage>
        <taxon>Eukaryota</taxon>
        <taxon>Metazoa</taxon>
        <taxon>Ecdysozoa</taxon>
        <taxon>Arthropoda</taxon>
        <taxon>Hexapoda</taxon>
        <taxon>Insecta</taxon>
        <taxon>Pterygota</taxon>
        <taxon>Neoptera</taxon>
        <taxon>Endopterygota</taxon>
        <taxon>Hymenoptera</taxon>
        <taxon>Apocrita</taxon>
        <taxon>Proctotrupomorpha</taxon>
        <taxon>Chalcidoidea</taxon>
        <taxon>Agaonidae</taxon>
        <taxon>Agaoninae</taxon>
        <taxon>Ceratosolen</taxon>
    </lineage>
</organism>
<dbReference type="Proteomes" id="UP000695007">
    <property type="component" value="Unplaced"/>
</dbReference>
<dbReference type="RefSeq" id="XP_011499250.1">
    <property type="nucleotide sequence ID" value="XM_011500948.1"/>
</dbReference>
<dbReference type="PANTHER" id="PTHR28032">
    <property type="entry name" value="FI02826P"/>
    <property type="match status" value="1"/>
</dbReference>
<accession>A0AAJ6YJI9</accession>
<gene>
    <name evidence="6 7" type="primary">LOC105363285</name>
</gene>
<proteinExistence type="inferred from homology"/>
<evidence type="ECO:0000313" key="6">
    <source>
        <dbReference type="RefSeq" id="XP_011499250.1"/>
    </source>
</evidence>
<evidence type="ECO:0000256" key="4">
    <source>
        <dbReference type="SAM" id="MobiDB-lite"/>
    </source>
</evidence>
<feature type="compositionally biased region" description="Basic and acidic residues" evidence="4">
    <location>
        <begin position="1"/>
        <end position="16"/>
    </location>
</feature>
<comment type="similarity">
    <text evidence="2">Belongs to the cut8/STS1 family.</text>
</comment>
<comment type="subcellular location">
    <subcellularLocation>
        <location evidence="1">Nucleus</location>
    </subcellularLocation>
</comment>
<keyword evidence="5" id="KW-1185">Reference proteome</keyword>
<evidence type="ECO:0000256" key="3">
    <source>
        <dbReference type="ARBA" id="ARBA00023242"/>
    </source>
</evidence>
<sequence>MTTPRREFLRRPDVPRRRSARQALAMIPDSTSTNVSPVTSETNRTTRRYSMDSWTSAPSPDELVIQKRGRRRSIVWSPDIDSIKRESLFRDRTPIKSPTKHQSNIIIKGTPRKRLHLGDNDIEMVSHEKKERLLSNKQFTGNLANGLRGLSHDQLVKMIMDLVSMQEDKLVSSNDKLREIILKNMPVADIQPLREKLTCLRQNVYASLVSSNLDESDYSRAYVHLDNFQKALKEQGLNLIESQHWTAVIQYVFAAWAITKDLPEWKNQGMHSTTQKCYKNLTEFCIQALKNGTFAPTTLNLYKEKLRTMLDDFSDIKVCLHFVNGASV</sequence>
<keyword evidence="3" id="KW-0539">Nucleus</keyword>
<evidence type="ECO:0000313" key="7">
    <source>
        <dbReference type="RefSeq" id="XP_011499252.1"/>
    </source>
</evidence>
<name>A0AAJ6YJI9_9HYME</name>
<feature type="region of interest" description="Disordered" evidence="4">
    <location>
        <begin position="1"/>
        <end position="20"/>
    </location>
</feature>
<dbReference type="Pfam" id="PF08559">
    <property type="entry name" value="Cut8"/>
    <property type="match status" value="1"/>
</dbReference>
<dbReference type="GO" id="GO:0031144">
    <property type="term" value="P:proteasome localization"/>
    <property type="evidence" value="ECO:0007669"/>
    <property type="project" value="InterPro"/>
</dbReference>
<dbReference type="InterPro" id="IPR013868">
    <property type="entry name" value="Cut8/Sts1_fam"/>
</dbReference>
<dbReference type="AlphaFoldDB" id="A0AAJ6YJI9"/>
<feature type="region of interest" description="Disordered" evidence="4">
    <location>
        <begin position="26"/>
        <end position="56"/>
    </location>
</feature>
<dbReference type="GO" id="GO:0070628">
    <property type="term" value="F:proteasome binding"/>
    <property type="evidence" value="ECO:0007669"/>
    <property type="project" value="TreeGrafter"/>
</dbReference>
<feature type="compositionally biased region" description="Polar residues" evidence="4">
    <location>
        <begin position="29"/>
        <end position="43"/>
    </location>
</feature>
<dbReference type="GO" id="GO:0071630">
    <property type="term" value="P:nuclear protein quality control by the ubiquitin-proteasome system"/>
    <property type="evidence" value="ECO:0007669"/>
    <property type="project" value="InterPro"/>
</dbReference>
<dbReference type="InterPro" id="IPR038422">
    <property type="entry name" value="Cut8/Sts1_sf"/>
</dbReference>
<dbReference type="RefSeq" id="XP_011499252.1">
    <property type="nucleotide sequence ID" value="XM_011500950.1"/>
</dbReference>
<dbReference type="PANTHER" id="PTHR28032:SF1">
    <property type="entry name" value="FI02826P"/>
    <property type="match status" value="1"/>
</dbReference>
<evidence type="ECO:0000256" key="1">
    <source>
        <dbReference type="ARBA" id="ARBA00004123"/>
    </source>
</evidence>
<dbReference type="GeneID" id="105363285"/>
<reference evidence="6 7" key="1">
    <citation type="submission" date="2025-04" db="UniProtKB">
        <authorList>
            <consortium name="RefSeq"/>
        </authorList>
    </citation>
    <scope>IDENTIFICATION</scope>
</reference>
<evidence type="ECO:0000313" key="5">
    <source>
        <dbReference type="Proteomes" id="UP000695007"/>
    </source>
</evidence>
<evidence type="ECO:0000256" key="2">
    <source>
        <dbReference type="ARBA" id="ARBA00006199"/>
    </source>
</evidence>
<dbReference type="Gene3D" id="1.20.58.1590">
    <property type="entry name" value="Tethering factor for nuclear proteasome Cut8/Sts1"/>
    <property type="match status" value="1"/>
</dbReference>
<dbReference type="KEGG" id="csol:105363285"/>